<dbReference type="Proteomes" id="UP000030640">
    <property type="component" value="Unassembled WGS sequence"/>
</dbReference>
<name>W6ZX77_9APIC</name>
<evidence type="ECO:0000313" key="2">
    <source>
        <dbReference type="EMBL" id="EUD63865.1"/>
    </source>
</evidence>
<dbReference type="RefSeq" id="XP_008819547.1">
    <property type="nucleotide sequence ID" value="XM_008821325.1"/>
</dbReference>
<accession>W6ZX77</accession>
<protein>
    <submittedName>
        <fullName evidence="2">Uncharacterized protein</fullName>
    </submittedName>
</protein>
<sequence length="96" mass="11635">MAHFSYQQPWILTKYPTEQNEYICNEDAQGMAGHPTDQIKDNQQHIPQRNDNTTEREFTDYFLEFENGLYNNPQPNYNTTQKELTHPYFRNYRQLL</sequence>
<evidence type="ECO:0000313" key="3">
    <source>
        <dbReference type="Proteomes" id="UP000030640"/>
    </source>
</evidence>
<dbReference type="VEuPathDB" id="PlasmoDB:C922_05754"/>
<evidence type="ECO:0000256" key="1">
    <source>
        <dbReference type="SAM" id="MobiDB-lite"/>
    </source>
</evidence>
<dbReference type="EMBL" id="KI965623">
    <property type="protein sequence ID" value="EUD63865.1"/>
    <property type="molecule type" value="Genomic_DNA"/>
</dbReference>
<gene>
    <name evidence="2" type="ORF">C922_05754</name>
</gene>
<keyword evidence="3" id="KW-1185">Reference proteome</keyword>
<dbReference type="GeneID" id="20041028"/>
<dbReference type="AlphaFoldDB" id="W6ZX77"/>
<reference evidence="2 3" key="1">
    <citation type="submission" date="2013-02" db="EMBL/GenBank/DDBJ databases">
        <title>The Genome Sequence of Plasmodium inui San Antonio 1.</title>
        <authorList>
            <consortium name="The Broad Institute Genome Sequencing Platform"/>
            <consortium name="The Broad Institute Genome Sequencing Center for Infectious Disease"/>
            <person name="Neafsey D."/>
            <person name="Cheeseman I."/>
            <person name="Volkman S."/>
            <person name="Adams J."/>
            <person name="Walker B."/>
            <person name="Young S.K."/>
            <person name="Zeng Q."/>
            <person name="Gargeya S."/>
            <person name="Fitzgerald M."/>
            <person name="Haas B."/>
            <person name="Abouelleil A."/>
            <person name="Alvarado L."/>
            <person name="Arachchi H.M."/>
            <person name="Berlin A.M."/>
            <person name="Chapman S.B."/>
            <person name="Dewar J."/>
            <person name="Goldberg J."/>
            <person name="Griggs A."/>
            <person name="Gujja S."/>
            <person name="Hansen M."/>
            <person name="Howarth C."/>
            <person name="Imamovic A."/>
            <person name="Larimer J."/>
            <person name="McCowan C."/>
            <person name="Murphy C."/>
            <person name="Neiman D."/>
            <person name="Pearson M."/>
            <person name="Priest M."/>
            <person name="Roberts A."/>
            <person name="Saif S."/>
            <person name="Shea T."/>
            <person name="Sisk P."/>
            <person name="Sykes S."/>
            <person name="Wortman J."/>
            <person name="Nusbaum C."/>
            <person name="Birren B."/>
        </authorList>
    </citation>
    <scope>NUCLEOTIDE SEQUENCE [LARGE SCALE GENOMIC DNA]</scope>
    <source>
        <strain evidence="2 3">San Antonio 1</strain>
    </source>
</reference>
<feature type="region of interest" description="Disordered" evidence="1">
    <location>
        <begin position="28"/>
        <end position="56"/>
    </location>
</feature>
<proteinExistence type="predicted"/>
<organism evidence="2 3">
    <name type="scientific">Plasmodium inui San Antonio 1</name>
    <dbReference type="NCBI Taxonomy" id="1237626"/>
    <lineage>
        <taxon>Eukaryota</taxon>
        <taxon>Sar</taxon>
        <taxon>Alveolata</taxon>
        <taxon>Apicomplexa</taxon>
        <taxon>Aconoidasida</taxon>
        <taxon>Haemosporida</taxon>
        <taxon>Plasmodiidae</taxon>
        <taxon>Plasmodium</taxon>
        <taxon>Plasmodium (Plasmodium)</taxon>
    </lineage>
</organism>